<dbReference type="Proteomes" id="UP001157125">
    <property type="component" value="Unassembled WGS sequence"/>
</dbReference>
<reference evidence="3" key="1">
    <citation type="journal article" date="2019" name="Int. J. Syst. Evol. Microbiol.">
        <title>The Global Catalogue of Microorganisms (GCM) 10K type strain sequencing project: providing services to taxonomists for standard genome sequencing and annotation.</title>
        <authorList>
            <consortium name="The Broad Institute Genomics Platform"/>
            <consortium name="The Broad Institute Genome Sequencing Center for Infectious Disease"/>
            <person name="Wu L."/>
            <person name="Ma J."/>
        </authorList>
    </citation>
    <scope>NUCLEOTIDE SEQUENCE [LARGE SCALE GENOMIC DNA]</scope>
    <source>
        <strain evidence="3">NBRC 112299</strain>
    </source>
</reference>
<protein>
    <recommendedName>
        <fullName evidence="1">DUF2249 domain-containing protein</fullName>
    </recommendedName>
</protein>
<proteinExistence type="predicted"/>
<evidence type="ECO:0000259" key="1">
    <source>
        <dbReference type="Pfam" id="PF10006"/>
    </source>
</evidence>
<dbReference type="RefSeq" id="WP_284327191.1">
    <property type="nucleotide sequence ID" value="NZ_BSUN01000001.1"/>
</dbReference>
<evidence type="ECO:0000313" key="3">
    <source>
        <dbReference type="Proteomes" id="UP001157125"/>
    </source>
</evidence>
<gene>
    <name evidence="2" type="ORF">GCM10025876_02540</name>
</gene>
<dbReference type="EMBL" id="BSUN01000001">
    <property type="protein sequence ID" value="GMA34050.1"/>
    <property type="molecule type" value="Genomic_DNA"/>
</dbReference>
<accession>A0ABQ6I9P2</accession>
<dbReference type="Pfam" id="PF10006">
    <property type="entry name" value="DUF2249"/>
    <property type="match status" value="1"/>
</dbReference>
<comment type="caution">
    <text evidence="2">The sequence shown here is derived from an EMBL/GenBank/DDBJ whole genome shotgun (WGS) entry which is preliminary data.</text>
</comment>
<dbReference type="InterPro" id="IPR018720">
    <property type="entry name" value="DUF2249"/>
</dbReference>
<name>A0ABQ6I9P2_9MICO</name>
<sequence length="121" mass="12366">MIEITDVSAAAGTAEKQGECGCGGCGCGANQEVEETPQAQEAAGASADLDVATIPHAVRHATVIEHVAALVPGEALVIAAPHHPARLLDQIVAEVPGCVSFEALAEGPEVWRVQVTRDTCC</sequence>
<organism evidence="2 3">
    <name type="scientific">Demequina litorisediminis</name>
    <dbReference type="NCBI Taxonomy" id="1849022"/>
    <lineage>
        <taxon>Bacteria</taxon>
        <taxon>Bacillati</taxon>
        <taxon>Actinomycetota</taxon>
        <taxon>Actinomycetes</taxon>
        <taxon>Micrococcales</taxon>
        <taxon>Demequinaceae</taxon>
        <taxon>Demequina</taxon>
    </lineage>
</organism>
<feature type="domain" description="DUF2249" evidence="1">
    <location>
        <begin position="49"/>
        <end position="117"/>
    </location>
</feature>
<keyword evidence="3" id="KW-1185">Reference proteome</keyword>
<evidence type="ECO:0000313" key="2">
    <source>
        <dbReference type="EMBL" id="GMA34050.1"/>
    </source>
</evidence>